<reference evidence="3" key="1">
    <citation type="submission" date="2021-01" db="EMBL/GenBank/DDBJ databases">
        <authorList>
            <person name="Corre E."/>
            <person name="Pelletier E."/>
            <person name="Niang G."/>
            <person name="Scheremetjew M."/>
            <person name="Finn R."/>
            <person name="Kale V."/>
            <person name="Holt S."/>
            <person name="Cochrane G."/>
            <person name="Meng A."/>
            <person name="Brown T."/>
            <person name="Cohen L."/>
        </authorList>
    </citation>
    <scope>NUCLEOTIDE SEQUENCE</scope>
    <source>
        <strain evidence="3">CCMP 769</strain>
    </source>
</reference>
<dbReference type="SMART" id="SM00382">
    <property type="entry name" value="AAA"/>
    <property type="match status" value="2"/>
</dbReference>
<evidence type="ECO:0000313" key="3">
    <source>
        <dbReference type="EMBL" id="CAE0059217.1"/>
    </source>
</evidence>
<dbReference type="GO" id="GO:0016887">
    <property type="term" value="F:ATP hydrolysis activity"/>
    <property type="evidence" value="ECO:0007669"/>
    <property type="project" value="InterPro"/>
</dbReference>
<name>A0A7S3EJU9_9RHOD</name>
<dbReference type="InterPro" id="IPR003960">
    <property type="entry name" value="ATPase_AAA_CS"/>
</dbReference>
<dbReference type="GO" id="GO:0005524">
    <property type="term" value="F:ATP binding"/>
    <property type="evidence" value="ECO:0007669"/>
    <property type="project" value="UniProtKB-KW"/>
</dbReference>
<comment type="similarity">
    <text evidence="1">Belongs to the AAA ATPase family.</text>
</comment>
<dbReference type="Gene3D" id="1.10.8.60">
    <property type="match status" value="1"/>
</dbReference>
<evidence type="ECO:0000256" key="1">
    <source>
        <dbReference type="RuleBase" id="RU003651"/>
    </source>
</evidence>
<evidence type="ECO:0000259" key="2">
    <source>
        <dbReference type="SMART" id="SM00382"/>
    </source>
</evidence>
<dbReference type="SUPFAM" id="SSF52540">
    <property type="entry name" value="P-loop containing nucleoside triphosphate hydrolases"/>
    <property type="match status" value="2"/>
</dbReference>
<dbReference type="PANTHER" id="PTHR23077">
    <property type="entry name" value="AAA-FAMILY ATPASE"/>
    <property type="match status" value="1"/>
</dbReference>
<protein>
    <recommendedName>
        <fullName evidence="2">AAA+ ATPase domain-containing protein</fullName>
    </recommendedName>
</protein>
<organism evidence="3">
    <name type="scientific">Rhodosorus marinus</name>
    <dbReference type="NCBI Taxonomy" id="101924"/>
    <lineage>
        <taxon>Eukaryota</taxon>
        <taxon>Rhodophyta</taxon>
        <taxon>Stylonematophyceae</taxon>
        <taxon>Stylonematales</taxon>
        <taxon>Stylonemataceae</taxon>
        <taxon>Rhodosorus</taxon>
    </lineage>
</organism>
<dbReference type="Pfam" id="PF00004">
    <property type="entry name" value="AAA"/>
    <property type="match status" value="2"/>
</dbReference>
<feature type="domain" description="AAA+ ATPase" evidence="2">
    <location>
        <begin position="114"/>
        <end position="244"/>
    </location>
</feature>
<accession>A0A7S3EJU9</accession>
<keyword evidence="1" id="KW-0067">ATP-binding</keyword>
<dbReference type="PANTHER" id="PTHR23077:SF117">
    <property type="entry name" value="AAA+ ATPASE DOMAIN-CONTAINING PROTEIN"/>
    <property type="match status" value="1"/>
</dbReference>
<dbReference type="PROSITE" id="PS00674">
    <property type="entry name" value="AAA"/>
    <property type="match status" value="1"/>
</dbReference>
<proteinExistence type="inferred from homology"/>
<dbReference type="InterPro" id="IPR027417">
    <property type="entry name" value="P-loop_NTPase"/>
</dbReference>
<dbReference type="EMBL" id="HBHW01035511">
    <property type="protein sequence ID" value="CAE0059217.1"/>
    <property type="molecule type" value="Transcribed_RNA"/>
</dbReference>
<dbReference type="Gene3D" id="3.40.50.300">
    <property type="entry name" value="P-loop containing nucleotide triphosphate hydrolases"/>
    <property type="match status" value="2"/>
</dbReference>
<dbReference type="InterPro" id="IPR003593">
    <property type="entry name" value="AAA+_ATPase"/>
</dbReference>
<sequence length="583" mass="63026">MAEELDTKAWTLVVARVSDQGGARSGLVCSDLVYAKLQGVRVARGDTKRIDILRGRAEAFITVHECIGTGPLVGSETQVFLLPSLPAFLEHSPVSSEPVSKLLNLLKNSSDVEVGAVIGVHGPSGSGKTVSVNEACKHASVVLVRIPADEVLRRSTDSDLGRPLSKFRSMARSLRAHGVEAALLIEDVDEFESNLSTTASMTLAVRKASEEDELVVFMTYESQKSLPEKLALLLDHCVEVNPPKTVRDRVAVVKNCLRRVGKNVNSDELDLLATNSAGMLPCEVAAAIAEPGEPSKALNSVRQQARARVVLDSRSHGEVERSPSSEVYGLQQAVEAVEEAVVWSRERSDDLERLGIEAPRGILLYGAAGTGKTSLTKSVVQRLECALVSLDAGALVRGEVGASEENLENYFSIARSLSPCLVFIDEIESLAQRRNHDSPTASRLVSALAQELDRGEVSILAASNRPWEVDPALLRIGRFERCIHVPLPNERTRQNILLHQASQVGFHFGAEPSLAEAVEKTQGCTGADLVGLFRSAQLRAAVRAARSGEAPDNLKAEDITTALRSIRLSVSPDEVKRLEHWHP</sequence>
<keyword evidence="1" id="KW-0547">Nucleotide-binding</keyword>
<dbReference type="InterPro" id="IPR050168">
    <property type="entry name" value="AAA_ATPase_domain"/>
</dbReference>
<dbReference type="AlphaFoldDB" id="A0A7S3EJU9"/>
<gene>
    <name evidence="3" type="ORF">RMAR00112_LOCUS27282</name>
</gene>
<feature type="domain" description="AAA+ ATPase" evidence="2">
    <location>
        <begin position="358"/>
        <end position="489"/>
    </location>
</feature>
<dbReference type="InterPro" id="IPR003959">
    <property type="entry name" value="ATPase_AAA_core"/>
</dbReference>